<sequence>MKSKMIKAVIACVTLYLASCQVAQEGDYDDLIKAAVNNPARAEANSSRDAARKPGEVIKFMGVKPGMTVLDMVSNGGFYAEILAGVVGNEGRVI</sequence>
<organism evidence="1">
    <name type="scientific">marine metagenome</name>
    <dbReference type="NCBI Taxonomy" id="408172"/>
    <lineage>
        <taxon>unclassified sequences</taxon>
        <taxon>metagenomes</taxon>
        <taxon>ecological metagenomes</taxon>
    </lineage>
</organism>
<evidence type="ECO:0000313" key="1">
    <source>
        <dbReference type="EMBL" id="SVB47389.1"/>
    </source>
</evidence>
<dbReference type="InterPro" id="IPR029063">
    <property type="entry name" value="SAM-dependent_MTases_sf"/>
</dbReference>
<dbReference type="Gene3D" id="3.40.50.150">
    <property type="entry name" value="Vaccinia Virus protein VP39"/>
    <property type="match status" value="1"/>
</dbReference>
<reference evidence="1" key="1">
    <citation type="submission" date="2018-05" db="EMBL/GenBank/DDBJ databases">
        <authorList>
            <person name="Lanie J.A."/>
            <person name="Ng W.-L."/>
            <person name="Kazmierczak K.M."/>
            <person name="Andrzejewski T.M."/>
            <person name="Davidsen T.M."/>
            <person name="Wayne K.J."/>
            <person name="Tettelin H."/>
            <person name="Glass J.I."/>
            <person name="Rusch D."/>
            <person name="Podicherti R."/>
            <person name="Tsui H.-C.T."/>
            <person name="Winkler M.E."/>
        </authorList>
    </citation>
    <scope>NUCLEOTIDE SEQUENCE</scope>
</reference>
<dbReference type="EMBL" id="UINC01043402">
    <property type="protein sequence ID" value="SVB47389.1"/>
    <property type="molecule type" value="Genomic_DNA"/>
</dbReference>
<protein>
    <submittedName>
        <fullName evidence="1">Uncharacterized protein</fullName>
    </submittedName>
</protein>
<feature type="non-terminal residue" evidence="1">
    <location>
        <position position="1"/>
    </location>
</feature>
<gene>
    <name evidence="1" type="ORF">METZ01_LOCUS200243</name>
</gene>
<name>A0A382EAG7_9ZZZZ</name>
<proteinExistence type="predicted"/>
<dbReference type="SUPFAM" id="SSF53335">
    <property type="entry name" value="S-adenosyl-L-methionine-dependent methyltransferases"/>
    <property type="match status" value="1"/>
</dbReference>
<accession>A0A382EAG7</accession>
<dbReference type="AlphaFoldDB" id="A0A382EAG7"/>
<feature type="non-terminal residue" evidence="1">
    <location>
        <position position="94"/>
    </location>
</feature>